<dbReference type="PANTHER" id="PTHR12526:SF637">
    <property type="entry name" value="GLYCOSYLTRANSFERASE EPSF-RELATED"/>
    <property type="match status" value="1"/>
</dbReference>
<reference evidence="4" key="1">
    <citation type="submission" date="2016-11" db="EMBL/GenBank/DDBJ databases">
        <authorList>
            <person name="Varghese N."/>
            <person name="Submissions S."/>
        </authorList>
    </citation>
    <scope>NUCLEOTIDE SEQUENCE [LARGE SCALE GENOMIC DNA]</scope>
    <source>
        <strain evidence="4">DSM 26884</strain>
    </source>
</reference>
<accession>A0A1M6A8U1</accession>
<dbReference type="PANTHER" id="PTHR12526">
    <property type="entry name" value="GLYCOSYLTRANSFERASE"/>
    <property type="match status" value="1"/>
</dbReference>
<protein>
    <submittedName>
        <fullName evidence="3">Glycosyltransferase involved in cell wall bisynthesis</fullName>
    </submittedName>
</protein>
<feature type="domain" description="Glycosyltransferase subfamily 4-like N-terminal" evidence="2">
    <location>
        <begin position="30"/>
        <end position="233"/>
    </location>
</feature>
<dbReference type="eggNOG" id="COG0438">
    <property type="taxonomic scope" value="Bacteria"/>
</dbReference>
<gene>
    <name evidence="3" type="ORF">SAMN05444350_101116</name>
</gene>
<organism evidence="3 4">
    <name type="scientific">Bacteroides stercorirosoris</name>
    <dbReference type="NCBI Taxonomy" id="871324"/>
    <lineage>
        <taxon>Bacteria</taxon>
        <taxon>Pseudomonadati</taxon>
        <taxon>Bacteroidota</taxon>
        <taxon>Bacteroidia</taxon>
        <taxon>Bacteroidales</taxon>
        <taxon>Bacteroidaceae</taxon>
        <taxon>Bacteroides</taxon>
    </lineage>
</organism>
<proteinExistence type="predicted"/>
<name>A0A1M6A8U1_9BACE</name>
<keyword evidence="3" id="KW-0808">Transferase</keyword>
<dbReference type="Pfam" id="PF00534">
    <property type="entry name" value="Glycos_transf_1"/>
    <property type="match status" value="1"/>
</dbReference>
<sequence length="442" mass="50431">MWIESGKSCTFAKTFRNMRVLIINTSERTGGAAIAARRLMESLHTAGTEVKMLVLHKESQSDLVIPVGRNWQKKFTFLFERLVIWTNNLFSRKNLFTVSIANTGFNVTRLPAFREADIIHLHWINQGMLSIRNIQEILQSGKPVVWTMHDMWECTAICHHAHTCTRFKSECRDCRFLRFPGRNDLAHRVFKKKQQLFAHADQLNIVTVSTWLSSQVLQSTLLKEKPVSVIPNTLSPTDFRMVDKIASRKELALPCDKHIILFGAARIDDPIKGVEYLLQALRLLIEKKQFRQEELHLALFGRIKHPEKLFAAIPVSYTWFGRIGDTGKLSQLYSAADVTVSASFYETFGQTLIEAQACGCVPVSFGNSGQADIIRHKENGFLADYLSAESLAEGIRWGMTEAQDTLSKKEMRSHVFEQYSSEVVAKEYLTLYQSLKKKKVTQ</sequence>
<dbReference type="Gene3D" id="3.40.50.2000">
    <property type="entry name" value="Glycogen Phosphorylase B"/>
    <property type="match status" value="2"/>
</dbReference>
<dbReference type="Pfam" id="PF13439">
    <property type="entry name" value="Glyco_transf_4"/>
    <property type="match status" value="1"/>
</dbReference>
<dbReference type="InterPro" id="IPR028098">
    <property type="entry name" value="Glyco_trans_4-like_N"/>
</dbReference>
<dbReference type="SUPFAM" id="SSF53756">
    <property type="entry name" value="UDP-Glycosyltransferase/glycogen phosphorylase"/>
    <property type="match status" value="1"/>
</dbReference>
<evidence type="ECO:0000313" key="4">
    <source>
        <dbReference type="Proteomes" id="UP000184192"/>
    </source>
</evidence>
<dbReference type="Proteomes" id="UP000184192">
    <property type="component" value="Unassembled WGS sequence"/>
</dbReference>
<feature type="domain" description="Glycosyl transferase family 1" evidence="1">
    <location>
        <begin position="246"/>
        <end position="401"/>
    </location>
</feature>
<evidence type="ECO:0000259" key="1">
    <source>
        <dbReference type="Pfam" id="PF00534"/>
    </source>
</evidence>
<dbReference type="EMBL" id="FQZN01000001">
    <property type="protein sequence ID" value="SHI32846.1"/>
    <property type="molecule type" value="Genomic_DNA"/>
</dbReference>
<keyword evidence="4" id="KW-1185">Reference proteome</keyword>
<dbReference type="GO" id="GO:0016757">
    <property type="term" value="F:glycosyltransferase activity"/>
    <property type="evidence" value="ECO:0007669"/>
    <property type="project" value="InterPro"/>
</dbReference>
<evidence type="ECO:0000313" key="3">
    <source>
        <dbReference type="EMBL" id="SHI32846.1"/>
    </source>
</evidence>
<dbReference type="AlphaFoldDB" id="A0A1M6A8U1"/>
<dbReference type="InterPro" id="IPR001296">
    <property type="entry name" value="Glyco_trans_1"/>
</dbReference>
<evidence type="ECO:0000259" key="2">
    <source>
        <dbReference type="Pfam" id="PF13439"/>
    </source>
</evidence>